<gene>
    <name evidence="1" type="ORF">FHX72_001100</name>
</gene>
<dbReference type="Proteomes" id="UP000545286">
    <property type="component" value="Unassembled WGS sequence"/>
</dbReference>
<dbReference type="EMBL" id="JACHWJ010000001">
    <property type="protein sequence ID" value="MBB2956988.1"/>
    <property type="molecule type" value="Genomic_DNA"/>
</dbReference>
<proteinExistence type="predicted"/>
<accession>A0A7W4YEY2</accession>
<protein>
    <submittedName>
        <fullName evidence="1">Uncharacterized protein</fullName>
    </submittedName>
</protein>
<comment type="caution">
    <text evidence="1">The sequence shown here is derived from an EMBL/GenBank/DDBJ whole genome shotgun (WGS) entry which is preliminary data.</text>
</comment>
<name>A0A7W4YEY2_9MICO</name>
<keyword evidence="2" id="KW-1185">Reference proteome</keyword>
<dbReference type="RefSeq" id="WP_183623477.1">
    <property type="nucleotide sequence ID" value="NZ_JACHWJ010000001.1"/>
</dbReference>
<reference evidence="1 2" key="1">
    <citation type="submission" date="2020-08" db="EMBL/GenBank/DDBJ databases">
        <title>Sequencing the genomes of 1000 actinobacteria strains.</title>
        <authorList>
            <person name="Klenk H.-P."/>
        </authorList>
    </citation>
    <scope>NUCLEOTIDE SEQUENCE [LARGE SCALE GENOMIC DNA]</scope>
    <source>
        <strain evidence="1 2">DSM 20419</strain>
    </source>
</reference>
<dbReference type="AlphaFoldDB" id="A0A7W4YEY2"/>
<organism evidence="1 2">
    <name type="scientific">Pseudoclavibacter helvolus</name>
    <dbReference type="NCBI Taxonomy" id="255205"/>
    <lineage>
        <taxon>Bacteria</taxon>
        <taxon>Bacillati</taxon>
        <taxon>Actinomycetota</taxon>
        <taxon>Actinomycetes</taxon>
        <taxon>Micrococcales</taxon>
        <taxon>Microbacteriaceae</taxon>
        <taxon>Pseudoclavibacter</taxon>
    </lineage>
</organism>
<evidence type="ECO:0000313" key="2">
    <source>
        <dbReference type="Proteomes" id="UP000545286"/>
    </source>
</evidence>
<evidence type="ECO:0000313" key="1">
    <source>
        <dbReference type="EMBL" id="MBB2956988.1"/>
    </source>
</evidence>
<sequence length="248" mass="27663">MAEQEYTPTTEFVRRHYAKGPTAYYEDGTVAKMPTPADVVFAGLQFDRWLTAHDAEVRADERAKHPDLPCDGGCNVNDGPMEDCSQHGRSPRDLWGIIEDLSQRLAAERAKRPDREQIARALFEADGRRNYDGSPTPWHILDLDEQAHYRKLADAVLSSLALEPEAREEHRPVDIEPSDTVCAKCSRRQGDGTYAETVEWPCALAESREVTDAEVEAARVAYLDLDGPLSLTDALRVALEAAREVSRG</sequence>